<evidence type="ECO:0000256" key="1">
    <source>
        <dbReference type="SAM" id="SignalP"/>
    </source>
</evidence>
<name>Q7NXF8_CHRVO</name>
<dbReference type="eggNOG" id="ENOG5031XYT">
    <property type="taxonomic scope" value="Bacteria"/>
</dbReference>
<dbReference type="Proteomes" id="UP000001424">
    <property type="component" value="Chromosome"/>
</dbReference>
<protein>
    <submittedName>
        <fullName evidence="2">Uncharacterized protein</fullName>
    </submittedName>
</protein>
<gene>
    <name evidence="2" type="ordered locus">CV_1668</name>
</gene>
<feature type="chain" id="PRO_5004289124" evidence="1">
    <location>
        <begin position="49"/>
        <end position="188"/>
    </location>
</feature>
<dbReference type="STRING" id="243365.CV_1668"/>
<keyword evidence="3" id="KW-1185">Reference proteome</keyword>
<dbReference type="KEGG" id="cvi:CV_1668"/>
<reference evidence="2 3" key="1">
    <citation type="journal article" date="2003" name="Proc. Natl. Acad. Sci. U.S.A.">
        <title>The complete genome sequence of Chromobacterium violaceum reveals remarkable and exploitable bacterial adaptability.</title>
        <authorList>
            <person name="Vasconcelos A.T.R."/>
            <person name="de Almeida D.F."/>
            <person name="Almeida F.C."/>
            <person name="de Almeida L.G.P."/>
            <person name="de Almeida R."/>
            <person name="Goncalves J.A.A."/>
            <person name="Andrade E.M."/>
            <person name="Antonio R.V."/>
            <person name="Araripe J."/>
            <person name="de Araujo M.F.F."/>
            <person name="Filho S.A."/>
            <person name="Azevedo V."/>
            <person name="Batista A.J."/>
            <person name="Bataus L.A.M."/>
            <person name="Batista J.S."/>
            <person name="Belo A."/>
            <person name="vander Berg C."/>
            <person name="Blamey J."/>
            <person name="Bogo M."/>
            <person name="Bonato S."/>
            <person name="Bordignon J."/>
            <person name="Brito C.A."/>
            <person name="Brocchi M."/>
            <person name="Burity H.A."/>
            <person name="Camargo A.A."/>
            <person name="Cardoso D.D.P."/>
            <person name="Carneiro N.P."/>
            <person name="Carraro D.M."/>
            <person name="Carvalho C.M.B."/>
            <person name="Cascardo J.C.M."/>
            <person name="Cavada B.S."/>
            <person name="Chueire L.M.O."/>
            <person name="Pasa T.B.C."/>
            <person name="Duran N."/>
            <person name="Fagundes N."/>
            <person name="Falcao C.L."/>
            <person name="Fantinatti F."/>
            <person name="Farias I.P."/>
            <person name="Felipe M.S.S."/>
            <person name="Ferrari L.P."/>
            <person name="Ferro J.A."/>
            <person name="Ferro M.I.T."/>
            <person name="Franco G.R."/>
            <person name="Freitas N.S.A."/>
            <person name="Furlan L.R."/>
            <person name="Gazzinelli R.T."/>
            <person name="Gomes E.A."/>
            <person name="Goncalves P.R."/>
            <person name="Grangeiro T.B."/>
            <person name="Grattapaglia D."/>
            <person name="Grisard E.C."/>
            <person name="Guimaraes C.T."/>
            <person name="Hanna E.S."/>
            <person name="Hungria M."/>
            <person name="Jardim S.N."/>
            <person name="Laurino J."/>
            <person name="Leoi L.C.T."/>
            <person name="Fassarella L."/>
            <person name="Lima A."/>
            <person name="Loureiro M.F."/>
            <person name="Lyra M.C.P."/>
            <person name="Macedo M."/>
            <person name="Madeira H.M.F."/>
            <person name="Manfio G.P."/>
            <person name="Maranhao A.Q."/>
            <person name="Martins W.S."/>
            <person name="di Mauro S.M.Z."/>
            <person name="de Medeiros S.R.B."/>
            <person name="Meissner R.D.V."/>
            <person name="Menck C.F.M."/>
            <person name="Moreira M.A.M."/>
            <person name="Nascimento F.F."/>
            <person name="Nicolas M.F."/>
            <person name="Oliveira J.G."/>
            <person name="Oliveira S.C."/>
            <person name="Paixao R.F.C."/>
            <person name="Parente J.A."/>
            <person name="Pedrosa F.O."/>
            <person name="Pena S.J.D."/>
            <person name="Perreira J.O."/>
            <person name="Perreira M."/>
            <person name="Pinto L.S.R.C."/>
            <person name="Pinto L.S."/>
            <person name="Porto J.I.R."/>
            <person name="Potrich D.P."/>
            <person name="Neto C.E.R."/>
            <person name="Reis A.M.M."/>
            <person name="Rigo L.U."/>
            <person name="Rondinelli E."/>
            <person name="dos Santos E.B.P."/>
            <person name="Santos F.R."/>
            <person name="Schneider M.P.C."/>
            <person name="Seuanez H.N."/>
            <person name="Silva A.M.R."/>
            <person name="da Silva A.L.C."/>
            <person name="Silva D.W."/>
            <person name="Silva R."/>
            <person name="Simoes I.C."/>
            <person name="Simon D."/>
            <person name="Soares C.M.A."/>
            <person name="Soares R.B.A."/>
            <person name="Souza E.M."/>
            <person name="Souza K.R.L."/>
            <person name="Souza R.C."/>
            <person name="Steffens M.B.R."/>
            <person name="Steindel M."/>
            <person name="Teixeira S.R."/>
            <person name="Urmenyi T."/>
            <person name="Vettore A."/>
            <person name="Wassem R."/>
            <person name="Zaha A."/>
            <person name="Simpson A.J.G."/>
        </authorList>
    </citation>
    <scope>NUCLEOTIDE SEQUENCE [LARGE SCALE GENOMIC DNA]</scope>
    <source>
        <strain evidence="3">ATCC 12472 / DSM 30191 / JCM 1249 / NBRC 12614 / NCIMB 9131 / NCTC 9757</strain>
    </source>
</reference>
<organism evidence="2 3">
    <name type="scientific">Chromobacterium violaceum (strain ATCC 12472 / DSM 30191 / JCM 1249 / CCUG 213 / NBRC 12614 / NCIMB 9131 / NCTC 9757 / MK)</name>
    <dbReference type="NCBI Taxonomy" id="243365"/>
    <lineage>
        <taxon>Bacteria</taxon>
        <taxon>Pseudomonadati</taxon>
        <taxon>Pseudomonadota</taxon>
        <taxon>Betaproteobacteria</taxon>
        <taxon>Neisseriales</taxon>
        <taxon>Chromobacteriaceae</taxon>
        <taxon>Chromobacterium</taxon>
    </lineage>
</organism>
<evidence type="ECO:0000313" key="2">
    <source>
        <dbReference type="EMBL" id="AAQ59344.1"/>
    </source>
</evidence>
<feature type="signal peptide" evidence="1">
    <location>
        <begin position="1"/>
        <end position="48"/>
    </location>
</feature>
<proteinExistence type="predicted"/>
<keyword evidence="1" id="KW-0732">Signal</keyword>
<evidence type="ECO:0000313" key="3">
    <source>
        <dbReference type="Proteomes" id="UP000001424"/>
    </source>
</evidence>
<dbReference type="AlphaFoldDB" id="Q7NXF8"/>
<dbReference type="HOGENOM" id="CLU_117082_0_0_4"/>
<sequence length="188" mass="20607">MQMQHKRYSLSLESSAQQNNVIKTAKVMKMKKLVLTACLLGASFAALADAKSDCRAAAGSYLTGTVVSGPTFASGQMLNGVELSHTHVRLRADQDGRTYDVAMDNVYAYGYDYAGEDVPSPLNTIQRGDRLQLCGQLYTSGVGIHWVHPNCGAQPTSRQPNGWVKKIYSDGTVSDNYEANTEYCQLWQ</sequence>
<accession>Q7NXF8</accession>
<dbReference type="EMBL" id="AE016825">
    <property type="protein sequence ID" value="AAQ59344.1"/>
    <property type="molecule type" value="Genomic_DNA"/>
</dbReference>